<organism evidence="1 2">
    <name type="scientific">Candidatus Amesbacteria bacterium RIFCSPHIGHO2_12_FULL_48_14</name>
    <dbReference type="NCBI Taxonomy" id="1797257"/>
    <lineage>
        <taxon>Bacteria</taxon>
        <taxon>Candidatus Amesiibacteriota</taxon>
    </lineage>
</organism>
<accession>A0A1F4Z759</accession>
<evidence type="ECO:0000313" key="1">
    <source>
        <dbReference type="EMBL" id="OGD02202.1"/>
    </source>
</evidence>
<dbReference type="Proteomes" id="UP000178993">
    <property type="component" value="Unassembled WGS sequence"/>
</dbReference>
<proteinExistence type="predicted"/>
<protein>
    <submittedName>
        <fullName evidence="1">Uncharacterized protein</fullName>
    </submittedName>
</protein>
<gene>
    <name evidence="1" type="ORF">A3E17_00725</name>
</gene>
<comment type="caution">
    <text evidence="1">The sequence shown here is derived from an EMBL/GenBank/DDBJ whole genome shotgun (WGS) entry which is preliminary data.</text>
</comment>
<dbReference type="AlphaFoldDB" id="A0A1F4Z759"/>
<name>A0A1F4Z759_9BACT</name>
<reference evidence="1 2" key="1">
    <citation type="journal article" date="2016" name="Nat. Commun.">
        <title>Thousands of microbial genomes shed light on interconnected biogeochemical processes in an aquifer system.</title>
        <authorList>
            <person name="Anantharaman K."/>
            <person name="Brown C.T."/>
            <person name="Hug L.A."/>
            <person name="Sharon I."/>
            <person name="Castelle C.J."/>
            <person name="Probst A.J."/>
            <person name="Thomas B.C."/>
            <person name="Singh A."/>
            <person name="Wilkins M.J."/>
            <person name="Karaoz U."/>
            <person name="Brodie E.L."/>
            <person name="Williams K.H."/>
            <person name="Hubbard S.S."/>
            <person name="Banfield J.F."/>
        </authorList>
    </citation>
    <scope>NUCLEOTIDE SEQUENCE [LARGE SCALE GENOMIC DNA]</scope>
</reference>
<sequence>METWTDLSPDEVKKLILEYGSQNIGHTSNRISPIKLKSIIAQAGLSDDPNIRSKLGTLGIHSKPSRPAS</sequence>
<dbReference type="EMBL" id="MEXL01000031">
    <property type="protein sequence ID" value="OGD02202.1"/>
    <property type="molecule type" value="Genomic_DNA"/>
</dbReference>
<evidence type="ECO:0000313" key="2">
    <source>
        <dbReference type="Proteomes" id="UP000178993"/>
    </source>
</evidence>